<accession>A0ABQ8U0D9</accession>
<dbReference type="EMBL" id="JAJSOF020000001">
    <property type="protein sequence ID" value="KAJ4450960.1"/>
    <property type="molecule type" value="Genomic_DNA"/>
</dbReference>
<evidence type="ECO:0000313" key="2">
    <source>
        <dbReference type="Proteomes" id="UP001148838"/>
    </source>
</evidence>
<proteinExistence type="predicted"/>
<dbReference type="Proteomes" id="UP001148838">
    <property type="component" value="Unassembled WGS sequence"/>
</dbReference>
<comment type="caution">
    <text evidence="1">The sequence shown here is derived from an EMBL/GenBank/DDBJ whole genome shotgun (WGS) entry which is preliminary data.</text>
</comment>
<sequence length="284" mass="32444">MEHLLLTSGGRIKEESSEMFCVECGFVLGKNMDIISRSDVLRFERIPNLTGEQSDSITVFRIPPMASLMLHRCRTGAINLQRWWQSPSVAISESDWFLYSAGISRRITSCTVVSWRRHDSHRSFQQFCSLFRCNVTSLMPPDRLEIANTGVISNAFGVSYSFCVLRKAGKVPHIADRWQNCDPFSSCTPLRRVTLYMMCISGELCHVLGSTVLQHTSIEILKVFGCNLPKKLDCRKVRNVIDLRQRIVQTVELITPDMLVNIWRDVEYRFGTCQVINGAHVEVY</sequence>
<protein>
    <submittedName>
        <fullName evidence="1">Uncharacterized protein</fullName>
    </submittedName>
</protein>
<reference evidence="1 2" key="1">
    <citation type="journal article" date="2022" name="Allergy">
        <title>Genome assembly and annotation of Periplaneta americana reveal a comprehensive cockroach allergen profile.</title>
        <authorList>
            <person name="Wang L."/>
            <person name="Xiong Q."/>
            <person name="Saelim N."/>
            <person name="Wang L."/>
            <person name="Nong W."/>
            <person name="Wan A.T."/>
            <person name="Shi M."/>
            <person name="Liu X."/>
            <person name="Cao Q."/>
            <person name="Hui J.H.L."/>
            <person name="Sookrung N."/>
            <person name="Leung T.F."/>
            <person name="Tungtrongchitr A."/>
            <person name="Tsui S.K.W."/>
        </authorList>
    </citation>
    <scope>NUCLEOTIDE SEQUENCE [LARGE SCALE GENOMIC DNA]</scope>
    <source>
        <strain evidence="1">PWHHKU_190912</strain>
    </source>
</reference>
<organism evidence="1 2">
    <name type="scientific">Periplaneta americana</name>
    <name type="common">American cockroach</name>
    <name type="synonym">Blatta americana</name>
    <dbReference type="NCBI Taxonomy" id="6978"/>
    <lineage>
        <taxon>Eukaryota</taxon>
        <taxon>Metazoa</taxon>
        <taxon>Ecdysozoa</taxon>
        <taxon>Arthropoda</taxon>
        <taxon>Hexapoda</taxon>
        <taxon>Insecta</taxon>
        <taxon>Pterygota</taxon>
        <taxon>Neoptera</taxon>
        <taxon>Polyneoptera</taxon>
        <taxon>Dictyoptera</taxon>
        <taxon>Blattodea</taxon>
        <taxon>Blattoidea</taxon>
        <taxon>Blattidae</taxon>
        <taxon>Blattinae</taxon>
        <taxon>Periplaneta</taxon>
    </lineage>
</organism>
<gene>
    <name evidence="1" type="ORF">ANN_02395</name>
</gene>
<evidence type="ECO:0000313" key="1">
    <source>
        <dbReference type="EMBL" id="KAJ4450960.1"/>
    </source>
</evidence>
<name>A0ABQ8U0D9_PERAM</name>
<keyword evidence="2" id="KW-1185">Reference proteome</keyword>